<proteinExistence type="predicted"/>
<evidence type="ECO:0000313" key="1">
    <source>
        <dbReference type="EMBL" id="VTJ56582.1"/>
    </source>
</evidence>
<name>A0A5E4AJC5_MARMO</name>
<accession>A0A5E4AJC5</accession>
<dbReference type="EMBL" id="CABDUW010000067">
    <property type="protein sequence ID" value="VTJ56582.1"/>
    <property type="molecule type" value="Genomic_DNA"/>
</dbReference>
<organism evidence="1 2">
    <name type="scientific">Marmota monax</name>
    <name type="common">Woodchuck</name>
    <dbReference type="NCBI Taxonomy" id="9995"/>
    <lineage>
        <taxon>Eukaryota</taxon>
        <taxon>Metazoa</taxon>
        <taxon>Chordata</taxon>
        <taxon>Craniata</taxon>
        <taxon>Vertebrata</taxon>
        <taxon>Euteleostomi</taxon>
        <taxon>Mammalia</taxon>
        <taxon>Eutheria</taxon>
        <taxon>Euarchontoglires</taxon>
        <taxon>Glires</taxon>
        <taxon>Rodentia</taxon>
        <taxon>Sciuromorpha</taxon>
        <taxon>Sciuridae</taxon>
        <taxon>Xerinae</taxon>
        <taxon>Marmotini</taxon>
        <taxon>Marmota</taxon>
    </lineage>
</organism>
<comment type="caution">
    <text evidence="1">The sequence shown here is derived from an EMBL/GenBank/DDBJ whole genome shotgun (WGS) entry which is preliminary data.</text>
</comment>
<keyword evidence="2" id="KW-1185">Reference proteome</keyword>
<evidence type="ECO:0000313" key="2">
    <source>
        <dbReference type="Proteomes" id="UP000335636"/>
    </source>
</evidence>
<sequence length="147" mass="16092">MQTLPWCSSSASSLSVPLSECRSAEAIHQGWATALLRRRKQSECLSSLRLEASRALLSTFAGNRAPGRPSWELPEGAHTPDHMLEWSWCASNTTSLERMACAMPWQAGHLRETRQGPGGVQEGFQFLPSASCLGILLNLKKRVPCAT</sequence>
<reference evidence="1" key="1">
    <citation type="submission" date="2019-04" db="EMBL/GenBank/DDBJ databases">
        <authorList>
            <person name="Alioto T."/>
            <person name="Alioto T."/>
        </authorList>
    </citation>
    <scope>NUCLEOTIDE SEQUENCE [LARGE SCALE GENOMIC DNA]</scope>
</reference>
<dbReference type="Proteomes" id="UP000335636">
    <property type="component" value="Unassembled WGS sequence"/>
</dbReference>
<dbReference type="AlphaFoldDB" id="A0A5E4AJC5"/>
<protein>
    <submittedName>
        <fullName evidence="1">Uncharacterized protein</fullName>
    </submittedName>
</protein>
<gene>
    <name evidence="1" type="ORF">MONAX_5E011162</name>
</gene>